<name>A0AAE4K3T2_9BURK</name>
<dbReference type="InterPro" id="IPR002201">
    <property type="entry name" value="Glyco_trans_9"/>
</dbReference>
<proteinExistence type="predicted"/>
<reference evidence="3" key="1">
    <citation type="submission" date="2023-02" db="EMBL/GenBank/DDBJ databases">
        <title>Description of Herbaspirillum huttiense subsp. nephrolepsisexaltata and Herbaspirillum huttiense subsp. lycopersicon.</title>
        <authorList>
            <person name="Poudel M."/>
            <person name="Sharma A."/>
            <person name="Goss E."/>
            <person name="Tapia J.H."/>
            <person name="Harmon C.M."/>
            <person name="Jones J.B."/>
        </authorList>
    </citation>
    <scope>NUCLEOTIDE SEQUENCE</scope>
    <source>
        <strain evidence="3">NC40101</strain>
    </source>
</reference>
<evidence type="ECO:0000256" key="1">
    <source>
        <dbReference type="ARBA" id="ARBA00022676"/>
    </source>
</evidence>
<dbReference type="GO" id="GO:0008713">
    <property type="term" value="F:ADP-heptose-lipopolysaccharide heptosyltransferase activity"/>
    <property type="evidence" value="ECO:0007669"/>
    <property type="project" value="TreeGrafter"/>
</dbReference>
<keyword evidence="2" id="KW-0808">Transferase</keyword>
<dbReference type="PANTHER" id="PTHR30160">
    <property type="entry name" value="TETRAACYLDISACCHARIDE 4'-KINASE-RELATED"/>
    <property type="match status" value="1"/>
</dbReference>
<dbReference type="RefSeq" id="WP_310838352.1">
    <property type="nucleotide sequence ID" value="NZ_JAVLSM010000013.1"/>
</dbReference>
<keyword evidence="1" id="KW-0328">Glycosyltransferase</keyword>
<protein>
    <submittedName>
        <fullName evidence="3">Glycosyltransferase family 9 protein</fullName>
    </submittedName>
</protein>
<dbReference type="SUPFAM" id="SSF53756">
    <property type="entry name" value="UDP-Glycosyltransferase/glycogen phosphorylase"/>
    <property type="match status" value="1"/>
</dbReference>
<dbReference type="Pfam" id="PF01075">
    <property type="entry name" value="Glyco_transf_9"/>
    <property type="match status" value="1"/>
</dbReference>
<evidence type="ECO:0000256" key="2">
    <source>
        <dbReference type="ARBA" id="ARBA00022679"/>
    </source>
</evidence>
<gene>
    <name evidence="3" type="ORF">RJN63_10520</name>
</gene>
<accession>A0AAE4K3T2</accession>
<comment type="caution">
    <text evidence="3">The sequence shown here is derived from an EMBL/GenBank/DDBJ whole genome shotgun (WGS) entry which is preliminary data.</text>
</comment>
<dbReference type="AlphaFoldDB" id="A0AAE4K3T2"/>
<dbReference type="GO" id="GO:0005829">
    <property type="term" value="C:cytosol"/>
    <property type="evidence" value="ECO:0007669"/>
    <property type="project" value="TreeGrafter"/>
</dbReference>
<dbReference type="InterPro" id="IPR051199">
    <property type="entry name" value="LPS_LOS_Heptosyltrfase"/>
</dbReference>
<organism evidence="3">
    <name type="scientific">Herbaspirillum huttiense subsp. nephrolepidis</name>
    <dbReference type="NCBI Taxonomy" id="3075126"/>
    <lineage>
        <taxon>Bacteria</taxon>
        <taxon>Pseudomonadati</taxon>
        <taxon>Pseudomonadota</taxon>
        <taxon>Betaproteobacteria</taxon>
        <taxon>Burkholderiales</taxon>
        <taxon>Oxalobacteraceae</taxon>
        <taxon>Herbaspirillum</taxon>
    </lineage>
</organism>
<dbReference type="EMBL" id="JAVRAA010000004">
    <property type="protein sequence ID" value="MDT0337262.1"/>
    <property type="molecule type" value="Genomic_DNA"/>
</dbReference>
<dbReference type="GO" id="GO:0009244">
    <property type="term" value="P:lipopolysaccharide core region biosynthetic process"/>
    <property type="evidence" value="ECO:0007669"/>
    <property type="project" value="TreeGrafter"/>
</dbReference>
<sequence>MQLIPTSRLAKADKILFIAHLAIGDFTYLQNFFQAFSRAHPHVQVHIWIDEVRRTTDQAKWGYLKNYALYDWAEQCPFFAKVYRRTYSPQLLAESIAEARAQHYPLVVSLATLRPHHYARLARQVGPDAWVVGMRRKPRWYAPSDWLAYRCLDASFARFSPFAGYHITDEYADWFSQLSGLVVNGEQRLPFVDIPAQWQQYAQSQLLEWGVAKPTTASGKPALVFINPFAKTKKRCWPVARVADLIQCLQARPEWAQTRFVINATPQEIDQAKAQIADRLPPNTYWFSAQQSFFQLPAILQCCGLIISVETAVMHLANAVNVPVVALMRRKNPEWAPIDRARSTVVMAARRSDWVDAIPMEQVLEVLP</sequence>
<dbReference type="Gene3D" id="3.40.50.2000">
    <property type="entry name" value="Glycogen Phosphorylase B"/>
    <property type="match status" value="1"/>
</dbReference>
<evidence type="ECO:0000313" key="3">
    <source>
        <dbReference type="EMBL" id="MDT0337262.1"/>
    </source>
</evidence>